<dbReference type="PANTHER" id="PTHR43133">
    <property type="entry name" value="RNA POLYMERASE ECF-TYPE SIGMA FACTO"/>
    <property type="match status" value="1"/>
</dbReference>
<dbReference type="InterPro" id="IPR013249">
    <property type="entry name" value="RNA_pol_sigma70_r4_t2"/>
</dbReference>
<accession>A0A934KAV3</accession>
<evidence type="ECO:0000259" key="6">
    <source>
        <dbReference type="Pfam" id="PF08281"/>
    </source>
</evidence>
<dbReference type="NCBIfam" id="TIGR02937">
    <property type="entry name" value="sigma70-ECF"/>
    <property type="match status" value="1"/>
</dbReference>
<dbReference type="InterPro" id="IPR013324">
    <property type="entry name" value="RNA_pol_sigma_r3/r4-like"/>
</dbReference>
<feature type="domain" description="RNA polymerase sigma factor 70 region 4 type 2" evidence="6">
    <location>
        <begin position="131"/>
        <end position="183"/>
    </location>
</feature>
<feature type="domain" description="RNA polymerase sigma-70 region 2" evidence="5">
    <location>
        <begin position="31"/>
        <end position="98"/>
    </location>
</feature>
<proteinExistence type="inferred from homology"/>
<dbReference type="InterPro" id="IPR013325">
    <property type="entry name" value="RNA_pol_sigma_r2"/>
</dbReference>
<dbReference type="GO" id="GO:0003677">
    <property type="term" value="F:DNA binding"/>
    <property type="evidence" value="ECO:0007669"/>
    <property type="project" value="InterPro"/>
</dbReference>
<evidence type="ECO:0000259" key="5">
    <source>
        <dbReference type="Pfam" id="PF04542"/>
    </source>
</evidence>
<keyword evidence="4" id="KW-0804">Transcription</keyword>
<protein>
    <submittedName>
        <fullName evidence="7">Sigma-70 family RNA polymerase sigma factor</fullName>
    </submittedName>
</protein>
<dbReference type="AlphaFoldDB" id="A0A934KAV3"/>
<comment type="similarity">
    <text evidence="1">Belongs to the sigma-70 factor family. ECF subfamily.</text>
</comment>
<evidence type="ECO:0000256" key="2">
    <source>
        <dbReference type="ARBA" id="ARBA00023015"/>
    </source>
</evidence>
<dbReference type="GO" id="GO:0016987">
    <property type="term" value="F:sigma factor activity"/>
    <property type="evidence" value="ECO:0007669"/>
    <property type="project" value="UniProtKB-KW"/>
</dbReference>
<evidence type="ECO:0000256" key="4">
    <source>
        <dbReference type="ARBA" id="ARBA00023163"/>
    </source>
</evidence>
<dbReference type="RefSeq" id="WP_338176398.1">
    <property type="nucleotide sequence ID" value="NZ_JAEKNQ010000013.1"/>
</dbReference>
<evidence type="ECO:0000256" key="1">
    <source>
        <dbReference type="ARBA" id="ARBA00010641"/>
    </source>
</evidence>
<dbReference type="InterPro" id="IPR036388">
    <property type="entry name" value="WH-like_DNA-bd_sf"/>
</dbReference>
<dbReference type="InterPro" id="IPR039425">
    <property type="entry name" value="RNA_pol_sigma-70-like"/>
</dbReference>
<dbReference type="CDD" id="cd06171">
    <property type="entry name" value="Sigma70_r4"/>
    <property type="match status" value="1"/>
</dbReference>
<evidence type="ECO:0000313" key="7">
    <source>
        <dbReference type="EMBL" id="MBJ7602009.1"/>
    </source>
</evidence>
<reference evidence="7 8" key="1">
    <citation type="submission" date="2020-10" db="EMBL/GenBank/DDBJ databases">
        <title>Ca. Dormibacterota MAGs.</title>
        <authorList>
            <person name="Montgomery K."/>
        </authorList>
    </citation>
    <scope>NUCLEOTIDE SEQUENCE [LARGE SCALE GENOMIC DNA]</scope>
    <source>
        <strain evidence="7">SC8811_S16_3</strain>
    </source>
</reference>
<sequence>MAIRLREDADDSDGAIAEALQRGDVAGLERLYDRYGTLAYSVAMRVLGDHGRSEDVVQECFLKLWNSSSRFDINRGSLRTWLITAVRNRSIDHLRGRAAHERREREIPFDAEAAGEGSNPWREVVQGMERELIQEALERLPQEQRQAVELAFYHGYTQKEIAESVNVPLSTIKGRMRLALEKLHSYLQGRGLIDDA</sequence>
<dbReference type="Pfam" id="PF08281">
    <property type="entry name" value="Sigma70_r4_2"/>
    <property type="match status" value="1"/>
</dbReference>
<keyword evidence="3" id="KW-0731">Sigma factor</keyword>
<dbReference type="GO" id="GO:0006352">
    <property type="term" value="P:DNA-templated transcription initiation"/>
    <property type="evidence" value="ECO:0007669"/>
    <property type="project" value="InterPro"/>
</dbReference>
<dbReference type="EMBL" id="JAEKNQ010000013">
    <property type="protein sequence ID" value="MBJ7602009.1"/>
    <property type="molecule type" value="Genomic_DNA"/>
</dbReference>
<dbReference type="InterPro" id="IPR014284">
    <property type="entry name" value="RNA_pol_sigma-70_dom"/>
</dbReference>
<dbReference type="InterPro" id="IPR007627">
    <property type="entry name" value="RNA_pol_sigma70_r2"/>
</dbReference>
<evidence type="ECO:0000256" key="3">
    <source>
        <dbReference type="ARBA" id="ARBA00023082"/>
    </source>
</evidence>
<organism evidence="7 8">
    <name type="scientific">Candidatus Dormiibacter inghamiae</name>
    <dbReference type="NCBI Taxonomy" id="3127013"/>
    <lineage>
        <taxon>Bacteria</taxon>
        <taxon>Bacillati</taxon>
        <taxon>Candidatus Dormiibacterota</taxon>
        <taxon>Candidatus Dormibacteria</taxon>
        <taxon>Candidatus Dormibacterales</taxon>
        <taxon>Candidatus Dormibacteraceae</taxon>
        <taxon>Candidatus Dormiibacter</taxon>
    </lineage>
</organism>
<dbReference type="Pfam" id="PF04542">
    <property type="entry name" value="Sigma70_r2"/>
    <property type="match status" value="1"/>
</dbReference>
<keyword evidence="2" id="KW-0805">Transcription regulation</keyword>
<comment type="caution">
    <text evidence="7">The sequence shown here is derived from an EMBL/GenBank/DDBJ whole genome shotgun (WGS) entry which is preliminary data.</text>
</comment>
<dbReference type="Gene3D" id="1.10.1740.10">
    <property type="match status" value="1"/>
</dbReference>
<dbReference type="SUPFAM" id="SSF88946">
    <property type="entry name" value="Sigma2 domain of RNA polymerase sigma factors"/>
    <property type="match status" value="1"/>
</dbReference>
<dbReference type="PANTHER" id="PTHR43133:SF62">
    <property type="entry name" value="RNA POLYMERASE SIGMA FACTOR SIGZ"/>
    <property type="match status" value="1"/>
</dbReference>
<dbReference type="SUPFAM" id="SSF88659">
    <property type="entry name" value="Sigma3 and sigma4 domains of RNA polymerase sigma factors"/>
    <property type="match status" value="1"/>
</dbReference>
<name>A0A934KAV3_9BACT</name>
<evidence type="ECO:0000313" key="8">
    <source>
        <dbReference type="Proteomes" id="UP000620075"/>
    </source>
</evidence>
<dbReference type="Gene3D" id="1.10.10.10">
    <property type="entry name" value="Winged helix-like DNA-binding domain superfamily/Winged helix DNA-binding domain"/>
    <property type="match status" value="1"/>
</dbReference>
<dbReference type="Proteomes" id="UP000620075">
    <property type="component" value="Unassembled WGS sequence"/>
</dbReference>
<gene>
    <name evidence="7" type="ORF">JF888_02235</name>
</gene>